<evidence type="ECO:0000256" key="2">
    <source>
        <dbReference type="SAM" id="SignalP"/>
    </source>
</evidence>
<name>A0A8K0CM09_IGNLU</name>
<comment type="caution">
    <text evidence="3">The sequence shown here is derived from an EMBL/GenBank/DDBJ whole genome shotgun (WGS) entry which is preliminary data.</text>
</comment>
<proteinExistence type="predicted"/>
<sequence>MYLLAVTTFFLMLTVSKLIPLDSIKINCKEHTNGEINDCKHTIESQESSKGRSLDYPDTFQSNYKPEEHITQTNSSEDEEPERLLQPAVNTLAGGGLGR</sequence>
<feature type="region of interest" description="Disordered" evidence="1">
    <location>
        <begin position="39"/>
        <end position="99"/>
    </location>
</feature>
<dbReference type="Proteomes" id="UP000801492">
    <property type="component" value="Unassembled WGS sequence"/>
</dbReference>
<dbReference type="EMBL" id="VTPC01088195">
    <property type="protein sequence ID" value="KAF2886270.1"/>
    <property type="molecule type" value="Genomic_DNA"/>
</dbReference>
<feature type="compositionally biased region" description="Basic and acidic residues" evidence="1">
    <location>
        <begin position="39"/>
        <end position="55"/>
    </location>
</feature>
<dbReference type="AlphaFoldDB" id="A0A8K0CM09"/>
<keyword evidence="2" id="KW-0732">Signal</keyword>
<evidence type="ECO:0000313" key="4">
    <source>
        <dbReference type="Proteomes" id="UP000801492"/>
    </source>
</evidence>
<feature type="signal peptide" evidence="2">
    <location>
        <begin position="1"/>
        <end position="18"/>
    </location>
</feature>
<feature type="chain" id="PRO_5035437108" evidence="2">
    <location>
        <begin position="19"/>
        <end position="99"/>
    </location>
</feature>
<protein>
    <submittedName>
        <fullName evidence="3">Uncharacterized protein</fullName>
    </submittedName>
</protein>
<accession>A0A8K0CM09</accession>
<evidence type="ECO:0000256" key="1">
    <source>
        <dbReference type="SAM" id="MobiDB-lite"/>
    </source>
</evidence>
<organism evidence="3 4">
    <name type="scientific">Ignelater luminosus</name>
    <name type="common">Cucubano</name>
    <name type="synonym">Pyrophorus luminosus</name>
    <dbReference type="NCBI Taxonomy" id="2038154"/>
    <lineage>
        <taxon>Eukaryota</taxon>
        <taxon>Metazoa</taxon>
        <taxon>Ecdysozoa</taxon>
        <taxon>Arthropoda</taxon>
        <taxon>Hexapoda</taxon>
        <taxon>Insecta</taxon>
        <taxon>Pterygota</taxon>
        <taxon>Neoptera</taxon>
        <taxon>Endopterygota</taxon>
        <taxon>Coleoptera</taxon>
        <taxon>Polyphaga</taxon>
        <taxon>Elateriformia</taxon>
        <taxon>Elateroidea</taxon>
        <taxon>Elateridae</taxon>
        <taxon>Agrypninae</taxon>
        <taxon>Pyrophorini</taxon>
        <taxon>Ignelater</taxon>
    </lineage>
</organism>
<reference evidence="3" key="1">
    <citation type="submission" date="2019-08" db="EMBL/GenBank/DDBJ databases">
        <title>The genome of the North American firefly Photinus pyralis.</title>
        <authorList>
            <consortium name="Photinus pyralis genome working group"/>
            <person name="Fallon T.R."/>
            <person name="Sander Lower S.E."/>
            <person name="Weng J.-K."/>
        </authorList>
    </citation>
    <scope>NUCLEOTIDE SEQUENCE</scope>
    <source>
        <strain evidence="3">TRF0915ILg1</strain>
        <tissue evidence="3">Whole body</tissue>
    </source>
</reference>
<keyword evidence="4" id="KW-1185">Reference proteome</keyword>
<gene>
    <name evidence="3" type="ORF">ILUMI_19906</name>
</gene>
<evidence type="ECO:0000313" key="3">
    <source>
        <dbReference type="EMBL" id="KAF2886270.1"/>
    </source>
</evidence>